<dbReference type="SMART" id="SM00558">
    <property type="entry name" value="JmjC"/>
    <property type="match status" value="1"/>
</dbReference>
<organism evidence="2 3">
    <name type="scientific">Ascosphaera apis ARSEF 7405</name>
    <dbReference type="NCBI Taxonomy" id="392613"/>
    <lineage>
        <taxon>Eukaryota</taxon>
        <taxon>Fungi</taxon>
        <taxon>Dikarya</taxon>
        <taxon>Ascomycota</taxon>
        <taxon>Pezizomycotina</taxon>
        <taxon>Eurotiomycetes</taxon>
        <taxon>Eurotiomycetidae</taxon>
        <taxon>Onygenales</taxon>
        <taxon>Ascosphaeraceae</taxon>
        <taxon>Ascosphaera</taxon>
    </lineage>
</organism>
<keyword evidence="3" id="KW-1185">Reference proteome</keyword>
<dbReference type="InterPro" id="IPR041667">
    <property type="entry name" value="Cupin_8"/>
</dbReference>
<dbReference type="AlphaFoldDB" id="A0A167V114"/>
<dbReference type="OrthoDB" id="263283at2759"/>
<dbReference type="Proteomes" id="UP000242877">
    <property type="component" value="Unassembled WGS sequence"/>
</dbReference>
<evidence type="ECO:0000313" key="3">
    <source>
        <dbReference type="Proteomes" id="UP000242877"/>
    </source>
</evidence>
<evidence type="ECO:0000259" key="1">
    <source>
        <dbReference type="PROSITE" id="PS51184"/>
    </source>
</evidence>
<evidence type="ECO:0000313" key="2">
    <source>
        <dbReference type="EMBL" id="KZZ86886.1"/>
    </source>
</evidence>
<dbReference type="VEuPathDB" id="FungiDB:AAP_06150"/>
<dbReference type="Gene3D" id="2.60.120.650">
    <property type="entry name" value="Cupin"/>
    <property type="match status" value="1"/>
</dbReference>
<name>A0A167V114_9EURO</name>
<dbReference type="PANTHER" id="PTHR12461">
    <property type="entry name" value="HYPOXIA-INDUCIBLE FACTOR 1 ALPHA INHIBITOR-RELATED"/>
    <property type="match status" value="1"/>
</dbReference>
<sequence length="304" mass="34340">MASRATAVASKAARQIIHFKQLDRLPGGSGDEVLQVFRASFFNAQKPIVLPHGHFDGIPATTRWFNGKQLNYEYLERYAECMVPIEVTRLPEREEGAESVVPVFSRNYLPLYMFLQWAKSPLRSTANIRLYLAQCQLLDLLPALRADFEPTPELVMRSGKGDIYDTNVWLGLPPTYTPLHRDPNPNIFVQLAGTKVVRLCPPDIGFELFQNIRRLVNQQDLTCSSRDNAVFRGEEMMHGPEKDLLEEAVWKDPSPAVSSTGRKGSEGYEVTLNAGDGLFIPMGWWHSLKSVGDTISGSVNWWFR</sequence>
<accession>A0A167V114</accession>
<dbReference type="EMBL" id="AZGZ01000044">
    <property type="protein sequence ID" value="KZZ86886.1"/>
    <property type="molecule type" value="Genomic_DNA"/>
</dbReference>
<feature type="domain" description="JmjC" evidence="1">
    <location>
        <begin position="130"/>
        <end position="304"/>
    </location>
</feature>
<protein>
    <submittedName>
        <fullName evidence="2">JmjC domain-containing protein</fullName>
    </submittedName>
</protein>
<dbReference type="PANTHER" id="PTHR12461:SF105">
    <property type="entry name" value="HYPOXIA-INDUCIBLE FACTOR 1-ALPHA INHIBITOR"/>
    <property type="match status" value="1"/>
</dbReference>
<gene>
    <name evidence="2" type="ORF">AAP_06150</name>
</gene>
<dbReference type="Pfam" id="PF13621">
    <property type="entry name" value="Cupin_8"/>
    <property type="match status" value="1"/>
</dbReference>
<dbReference type="InterPro" id="IPR003347">
    <property type="entry name" value="JmjC_dom"/>
</dbReference>
<dbReference type="SUPFAM" id="SSF51197">
    <property type="entry name" value="Clavaminate synthase-like"/>
    <property type="match status" value="1"/>
</dbReference>
<proteinExistence type="predicted"/>
<reference evidence="2 3" key="1">
    <citation type="journal article" date="2016" name="Genome Biol. Evol.">
        <title>Divergent and convergent evolution of fungal pathogenicity.</title>
        <authorList>
            <person name="Shang Y."/>
            <person name="Xiao G."/>
            <person name="Zheng P."/>
            <person name="Cen K."/>
            <person name="Zhan S."/>
            <person name="Wang C."/>
        </authorList>
    </citation>
    <scope>NUCLEOTIDE SEQUENCE [LARGE SCALE GENOMIC DNA]</scope>
    <source>
        <strain evidence="2 3">ARSEF 7405</strain>
    </source>
</reference>
<comment type="caution">
    <text evidence="2">The sequence shown here is derived from an EMBL/GenBank/DDBJ whole genome shotgun (WGS) entry which is preliminary data.</text>
</comment>
<dbReference type="PROSITE" id="PS51184">
    <property type="entry name" value="JMJC"/>
    <property type="match status" value="1"/>
</dbReference>